<organism evidence="7 8">
    <name type="scientific">Aspergillus leporis</name>
    <dbReference type="NCBI Taxonomy" id="41062"/>
    <lineage>
        <taxon>Eukaryota</taxon>
        <taxon>Fungi</taxon>
        <taxon>Dikarya</taxon>
        <taxon>Ascomycota</taxon>
        <taxon>Pezizomycotina</taxon>
        <taxon>Eurotiomycetes</taxon>
        <taxon>Eurotiomycetidae</taxon>
        <taxon>Eurotiales</taxon>
        <taxon>Aspergillaceae</taxon>
        <taxon>Aspergillus</taxon>
        <taxon>Aspergillus subgen. Circumdati</taxon>
    </lineage>
</organism>
<proteinExistence type="predicted"/>
<dbReference type="OrthoDB" id="3145928at2759"/>
<dbReference type="Proteomes" id="UP000326565">
    <property type="component" value="Unassembled WGS sequence"/>
</dbReference>
<dbReference type="InterPro" id="IPR052360">
    <property type="entry name" value="Transcr_Regulatory_Proteins"/>
</dbReference>
<evidence type="ECO:0000256" key="4">
    <source>
        <dbReference type="ARBA" id="ARBA00023125"/>
    </source>
</evidence>
<evidence type="ECO:0000313" key="8">
    <source>
        <dbReference type="Proteomes" id="UP000326565"/>
    </source>
</evidence>
<evidence type="ECO:0000313" key="7">
    <source>
        <dbReference type="EMBL" id="KAB8074924.1"/>
    </source>
</evidence>
<evidence type="ECO:0000256" key="5">
    <source>
        <dbReference type="ARBA" id="ARBA00023163"/>
    </source>
</evidence>
<evidence type="ECO:0000256" key="2">
    <source>
        <dbReference type="ARBA" id="ARBA00022833"/>
    </source>
</evidence>
<dbReference type="EMBL" id="ML732202">
    <property type="protein sequence ID" value="KAB8074924.1"/>
    <property type="molecule type" value="Genomic_DNA"/>
</dbReference>
<dbReference type="PANTHER" id="PTHR36206:SF14">
    <property type="entry name" value="ZN(2)-C6 FUNGAL-TYPE DOMAIN-CONTAINING PROTEIN-RELATED"/>
    <property type="match status" value="1"/>
</dbReference>
<evidence type="ECO:0000256" key="6">
    <source>
        <dbReference type="ARBA" id="ARBA00023242"/>
    </source>
</evidence>
<accession>A0A5N5X5X6</accession>
<evidence type="ECO:0000256" key="1">
    <source>
        <dbReference type="ARBA" id="ARBA00022723"/>
    </source>
</evidence>
<dbReference type="GO" id="GO:0003677">
    <property type="term" value="F:DNA binding"/>
    <property type="evidence" value="ECO:0007669"/>
    <property type="project" value="UniProtKB-KW"/>
</dbReference>
<keyword evidence="3" id="KW-0805">Transcription regulation</keyword>
<dbReference type="PANTHER" id="PTHR36206">
    <property type="entry name" value="ASPERCRYPTIN BIOSYNTHESIS CLUSTER-SPECIFIC TRANSCRIPTION REGULATOR ATNN-RELATED"/>
    <property type="match status" value="1"/>
</dbReference>
<keyword evidence="4" id="KW-0238">DNA-binding</keyword>
<keyword evidence="8" id="KW-1185">Reference proteome</keyword>
<dbReference type="AlphaFoldDB" id="A0A5N5X5X6"/>
<reference evidence="7 8" key="1">
    <citation type="submission" date="2019-04" db="EMBL/GenBank/DDBJ databases">
        <title>Friends and foes A comparative genomics study of 23 Aspergillus species from section Flavi.</title>
        <authorList>
            <consortium name="DOE Joint Genome Institute"/>
            <person name="Kjaerbolling I."/>
            <person name="Vesth T."/>
            <person name="Frisvad J.C."/>
            <person name="Nybo J.L."/>
            <person name="Theobald S."/>
            <person name="Kildgaard S."/>
            <person name="Isbrandt T."/>
            <person name="Kuo A."/>
            <person name="Sato A."/>
            <person name="Lyhne E.K."/>
            <person name="Kogle M.E."/>
            <person name="Wiebenga A."/>
            <person name="Kun R.S."/>
            <person name="Lubbers R.J."/>
            <person name="Makela M.R."/>
            <person name="Barry K."/>
            <person name="Chovatia M."/>
            <person name="Clum A."/>
            <person name="Daum C."/>
            <person name="Haridas S."/>
            <person name="He G."/>
            <person name="LaButti K."/>
            <person name="Lipzen A."/>
            <person name="Mondo S."/>
            <person name="Riley R."/>
            <person name="Salamov A."/>
            <person name="Simmons B.A."/>
            <person name="Magnuson J.K."/>
            <person name="Henrissat B."/>
            <person name="Mortensen U.H."/>
            <person name="Larsen T.O."/>
            <person name="Devries R.P."/>
            <person name="Grigoriev I.V."/>
            <person name="Machida M."/>
            <person name="Baker S.E."/>
            <person name="Andersen M.R."/>
        </authorList>
    </citation>
    <scope>NUCLEOTIDE SEQUENCE [LARGE SCALE GENOMIC DNA]</scope>
    <source>
        <strain evidence="7 8">CBS 151.66</strain>
    </source>
</reference>
<protein>
    <submittedName>
        <fullName evidence="7">Uncharacterized protein</fullName>
    </submittedName>
</protein>
<sequence>MASTYVAHQEMIYDKYLDQFHELVKHATFALSACSFADFTTPSFTFDEGVGLPLFFTALKCRDRTLRQEALALLQRSPQIRGLFKSRPWAALAELIIQVEEGLVQGARTKLAYLATVGHKAQSPDNSASITDFTPEGPSICLNGSPVDGKDTSTEVPIHKGCQQSTLEDHHVHDFGAFQATPQTAEFSNPTMPRTGKMSLFGF</sequence>
<keyword evidence="6" id="KW-0539">Nucleus</keyword>
<dbReference type="GO" id="GO:0046872">
    <property type="term" value="F:metal ion binding"/>
    <property type="evidence" value="ECO:0007669"/>
    <property type="project" value="UniProtKB-KW"/>
</dbReference>
<keyword evidence="2" id="KW-0862">Zinc</keyword>
<keyword evidence="1" id="KW-0479">Metal-binding</keyword>
<gene>
    <name evidence="7" type="ORF">BDV29DRAFT_156181</name>
</gene>
<name>A0A5N5X5X6_9EURO</name>
<evidence type="ECO:0000256" key="3">
    <source>
        <dbReference type="ARBA" id="ARBA00023015"/>
    </source>
</evidence>
<keyword evidence="5" id="KW-0804">Transcription</keyword>